<reference evidence="2 3" key="1">
    <citation type="submission" date="2008-07" db="EMBL/GenBank/DDBJ databases">
        <authorList>
            <person name="El-Sayed N."/>
            <person name="Caler E."/>
            <person name="Inman J."/>
            <person name="Amedeo P."/>
            <person name="Hass B."/>
            <person name="Wortman J."/>
        </authorList>
    </citation>
    <scope>NUCLEOTIDE SEQUENCE [LARGE SCALE GENOMIC DNA]</scope>
    <source>
        <strain evidence="3">ATCC 50983 / TXsc</strain>
    </source>
</reference>
<organism evidence="3">
    <name type="scientific">Perkinsus marinus (strain ATCC 50983 / TXsc)</name>
    <dbReference type="NCBI Taxonomy" id="423536"/>
    <lineage>
        <taxon>Eukaryota</taxon>
        <taxon>Sar</taxon>
        <taxon>Alveolata</taxon>
        <taxon>Perkinsozoa</taxon>
        <taxon>Perkinsea</taxon>
        <taxon>Perkinsida</taxon>
        <taxon>Perkinsidae</taxon>
        <taxon>Perkinsus</taxon>
    </lineage>
</organism>
<protein>
    <submittedName>
        <fullName evidence="2">Uncharacterized protein</fullName>
    </submittedName>
</protein>
<sequence length="52" mass="5722">MELVEFPWAGARSSDSGEASDSKGSMDDDELSLTAHDIQKTEDVLCQDTFKK</sequence>
<feature type="region of interest" description="Disordered" evidence="1">
    <location>
        <begin position="1"/>
        <end position="36"/>
    </location>
</feature>
<dbReference type="AlphaFoldDB" id="C5KUL2"/>
<accession>C5KUL2</accession>
<evidence type="ECO:0000313" key="3">
    <source>
        <dbReference type="Proteomes" id="UP000007800"/>
    </source>
</evidence>
<evidence type="ECO:0000256" key="1">
    <source>
        <dbReference type="SAM" id="MobiDB-lite"/>
    </source>
</evidence>
<dbReference type="GeneID" id="9060501"/>
<evidence type="ECO:0000313" key="2">
    <source>
        <dbReference type="EMBL" id="EER11830.1"/>
    </source>
</evidence>
<dbReference type="EMBL" id="GG676269">
    <property type="protein sequence ID" value="EER11830.1"/>
    <property type="molecule type" value="Genomic_DNA"/>
</dbReference>
<keyword evidence="3" id="KW-1185">Reference proteome</keyword>
<dbReference type="InParanoid" id="C5KUL2"/>
<dbReference type="Proteomes" id="UP000007800">
    <property type="component" value="Unassembled WGS sequence"/>
</dbReference>
<dbReference type="RefSeq" id="XP_002780035.1">
    <property type="nucleotide sequence ID" value="XM_002779989.1"/>
</dbReference>
<name>C5KUL2_PERM5</name>
<proteinExistence type="predicted"/>
<gene>
    <name evidence="2" type="ORF">Pmar_PMAR021611</name>
</gene>